<dbReference type="RefSeq" id="WP_345930053.1">
    <property type="nucleotide sequence ID" value="NZ_JBDIVF010000014.1"/>
</dbReference>
<comment type="caution">
    <text evidence="3">The sequence shown here is derived from an EMBL/GenBank/DDBJ whole genome shotgun (WGS) entry which is preliminary data.</text>
</comment>
<dbReference type="PROSITE" id="PS50921">
    <property type="entry name" value="ANTAR"/>
    <property type="match status" value="1"/>
</dbReference>
<sequence length="432" mass="47802">MKLSVPDILLAAKQNEIDELRRLTSRARFVGLLGHMIHVLQAERGASSIYLASAGKRFEANRRHLIAESEAVESLLRASFQEQLDTPQNGPARQYSLMAWVLLGLESLPELRKRIAEFSIDAEAAVTEISRIVAGLSALIFEVADSALNPAISRSLVALFNFVQGKEQTGQERAVGALILAAGLCERKYQQRLLHLIEAQERSFQVFSEFAGDAARAQWQAIQETPEIIRIERLRRILASAQDGASIDANLINEWFDCCSERLERMWKIQCSLVDGLLEHCNVLIAEAERDLHDSEGLLKGLMAHPPASAGQVERLFDPASPASREGAFMPGAHLGSHPGQAVIDMLQAQSDRLARMENELETARRSLNERKLIERAKGLLMARMGIAEEAAYRMLRQTAMDQNRRIVDVAEAALALPAFIGGDGRRGSSRP</sequence>
<gene>
    <name evidence="3" type="ORF">ABVT11_14380</name>
</gene>
<dbReference type="SUPFAM" id="SSF52172">
    <property type="entry name" value="CheY-like"/>
    <property type="match status" value="1"/>
</dbReference>
<reference evidence="3 4" key="1">
    <citation type="submission" date="2024-07" db="EMBL/GenBank/DDBJ databases">
        <title>Uliginosibacterium paludis KCTC:42655.</title>
        <authorList>
            <person name="Kim M.K."/>
        </authorList>
    </citation>
    <scope>NUCLEOTIDE SEQUENCE [LARGE SCALE GENOMIC DNA]</scope>
    <source>
        <strain evidence="3 4">KCTC 42655</strain>
    </source>
</reference>
<dbReference type="SMART" id="SM01012">
    <property type="entry name" value="ANTAR"/>
    <property type="match status" value="1"/>
</dbReference>
<dbReference type="EMBL" id="JBEWLZ010000008">
    <property type="protein sequence ID" value="MET1491022.1"/>
    <property type="molecule type" value="Genomic_DNA"/>
</dbReference>
<evidence type="ECO:0000313" key="4">
    <source>
        <dbReference type="Proteomes" id="UP001548590"/>
    </source>
</evidence>
<evidence type="ECO:0000259" key="2">
    <source>
        <dbReference type="PROSITE" id="PS50921"/>
    </source>
</evidence>
<dbReference type="Pfam" id="PF08376">
    <property type="entry name" value="NIT"/>
    <property type="match status" value="1"/>
</dbReference>
<evidence type="ECO:0000256" key="1">
    <source>
        <dbReference type="SAM" id="Coils"/>
    </source>
</evidence>
<feature type="domain" description="ANTAR" evidence="2">
    <location>
        <begin position="354"/>
        <end position="415"/>
    </location>
</feature>
<evidence type="ECO:0000313" key="3">
    <source>
        <dbReference type="EMBL" id="MET1491022.1"/>
    </source>
</evidence>
<organism evidence="3 4">
    <name type="scientific">Uliginosibacterium paludis</name>
    <dbReference type="NCBI Taxonomy" id="1615952"/>
    <lineage>
        <taxon>Bacteria</taxon>
        <taxon>Pseudomonadati</taxon>
        <taxon>Pseudomonadota</taxon>
        <taxon>Betaproteobacteria</taxon>
        <taxon>Rhodocyclales</taxon>
        <taxon>Zoogloeaceae</taxon>
        <taxon>Uliginosibacterium</taxon>
    </lineage>
</organism>
<dbReference type="InterPro" id="IPR005561">
    <property type="entry name" value="ANTAR"/>
</dbReference>
<dbReference type="Pfam" id="PF03861">
    <property type="entry name" value="ANTAR"/>
    <property type="match status" value="1"/>
</dbReference>
<dbReference type="InterPro" id="IPR013587">
    <property type="entry name" value="Nitrate/nitrite_sensing"/>
</dbReference>
<accession>A0ABV2CTC8</accession>
<feature type="coiled-coil region" evidence="1">
    <location>
        <begin position="344"/>
        <end position="374"/>
    </location>
</feature>
<dbReference type="Proteomes" id="UP001548590">
    <property type="component" value="Unassembled WGS sequence"/>
</dbReference>
<proteinExistence type="predicted"/>
<keyword evidence="4" id="KW-1185">Reference proteome</keyword>
<dbReference type="InterPro" id="IPR011006">
    <property type="entry name" value="CheY-like_superfamily"/>
</dbReference>
<dbReference type="InterPro" id="IPR036388">
    <property type="entry name" value="WH-like_DNA-bd_sf"/>
</dbReference>
<protein>
    <submittedName>
        <fullName evidence="3">Nitrate- and nitrite sensing domain-containing protein</fullName>
    </submittedName>
</protein>
<dbReference type="Gene3D" id="1.10.10.10">
    <property type="entry name" value="Winged helix-like DNA-binding domain superfamily/Winged helix DNA-binding domain"/>
    <property type="match status" value="1"/>
</dbReference>
<keyword evidence="1" id="KW-0175">Coiled coil</keyword>
<name>A0ABV2CTC8_9RHOO</name>